<reference evidence="3 4" key="1">
    <citation type="submission" date="2024-02" db="EMBL/GenBank/DDBJ databases">
        <title>Discinaceae phylogenomics.</title>
        <authorList>
            <person name="Dirks A.C."/>
            <person name="James T.Y."/>
        </authorList>
    </citation>
    <scope>NUCLEOTIDE SEQUENCE [LARGE SCALE GENOMIC DNA]</scope>
    <source>
        <strain evidence="3 4">ACD0624</strain>
    </source>
</reference>
<evidence type="ECO:0000313" key="4">
    <source>
        <dbReference type="Proteomes" id="UP001447188"/>
    </source>
</evidence>
<dbReference type="EMBL" id="JBBBZM010000005">
    <property type="protein sequence ID" value="KAL0640126.1"/>
    <property type="molecule type" value="Genomic_DNA"/>
</dbReference>
<dbReference type="PANTHER" id="PTHR28153">
    <property type="entry name" value="PROTEIN, PUTATIVE-RELATED"/>
    <property type="match status" value="1"/>
</dbReference>
<sequence length="598" mass="67153">MRETGNLHVDPGTSCLVARELPPIAALFVITFDIKAGYTISWKKTAQGVSLDGVEFKSLPSGLHNLDEDLVYFVQAPYAGVSAFIKVPAAEAERNALMLSVGILVPLSYGRLGRSWRHAENLKNLAAKYAANTTDHRHLDEYYGTHQIHETAETDADSPVESPSSLRYRPAGRYKPPFDRFNHTRARSVSDTTALVPPGQTLSPFHPALSLGEYVDMFGPLIFPLYRAALNRQRILLITGAPVEQACNFVYDISILSNIPLSVADLLSSEPSRLRPLFSVGVHDIPFLEDEAKRHTSSSPPSAIDNLGGEAGSWVACTTDGVLYLKSSLYDVVCTLPPVHNRDAKKRAWPSIESPAGTHIKATQRDLARYRTLRRSMRRYGRRKWQDDSNNNNGDRNNNDDDEEEEEEEYEDEDTDVADGNERYREEQVCEKLSWREIAYTSFIWWASAGEKRSDPSAEDNDIEDDGDGDDDNNDNDLAAPLASPDSDTLPLYPRPRPRSHHRRRRSSSDPPGSMEMEIVAYFHRLTGRLLSVMADIVEEGDEEEDVFFSLEDVERLGLDRYSEGDVRFVRAVCRRYFGREASVEQGGWNCCAGVKWC</sequence>
<dbReference type="Pfam" id="PF09804">
    <property type="entry name" value="DENND11"/>
    <property type="match status" value="1"/>
</dbReference>
<feature type="compositionally biased region" description="Acidic residues" evidence="1">
    <location>
        <begin position="400"/>
        <end position="419"/>
    </location>
</feature>
<feature type="compositionally biased region" description="Basic residues" evidence="1">
    <location>
        <begin position="496"/>
        <end position="506"/>
    </location>
</feature>
<evidence type="ECO:0000259" key="2">
    <source>
        <dbReference type="Pfam" id="PF14831"/>
    </source>
</evidence>
<dbReference type="Pfam" id="PF14831">
    <property type="entry name" value="DUF4484"/>
    <property type="match status" value="1"/>
</dbReference>
<accession>A0ABR3GW24</accession>
<dbReference type="InterPro" id="IPR028115">
    <property type="entry name" value="DUF4484"/>
</dbReference>
<dbReference type="InterPro" id="IPR018626">
    <property type="entry name" value="LCHN/Anr2"/>
</dbReference>
<feature type="domain" description="DUF4484" evidence="2">
    <location>
        <begin position="431"/>
        <end position="544"/>
    </location>
</feature>
<feature type="compositionally biased region" description="Acidic residues" evidence="1">
    <location>
        <begin position="457"/>
        <end position="475"/>
    </location>
</feature>
<feature type="region of interest" description="Disordered" evidence="1">
    <location>
        <begin position="381"/>
        <end position="423"/>
    </location>
</feature>
<dbReference type="PANTHER" id="PTHR28153:SF1">
    <property type="entry name" value="DUF4484 DOMAIN-CONTAINING PROTEIN"/>
    <property type="match status" value="1"/>
</dbReference>
<protein>
    <recommendedName>
        <fullName evidence="2">DUF4484 domain-containing protein</fullName>
    </recommendedName>
</protein>
<keyword evidence="4" id="KW-1185">Reference proteome</keyword>
<organism evidence="3 4">
    <name type="scientific">Discina gigas</name>
    <dbReference type="NCBI Taxonomy" id="1032678"/>
    <lineage>
        <taxon>Eukaryota</taxon>
        <taxon>Fungi</taxon>
        <taxon>Dikarya</taxon>
        <taxon>Ascomycota</taxon>
        <taxon>Pezizomycotina</taxon>
        <taxon>Pezizomycetes</taxon>
        <taxon>Pezizales</taxon>
        <taxon>Discinaceae</taxon>
        <taxon>Discina</taxon>
    </lineage>
</organism>
<evidence type="ECO:0000256" key="1">
    <source>
        <dbReference type="SAM" id="MobiDB-lite"/>
    </source>
</evidence>
<dbReference type="Proteomes" id="UP001447188">
    <property type="component" value="Unassembled WGS sequence"/>
</dbReference>
<gene>
    <name evidence="3" type="ORF">Q9L58_000684</name>
</gene>
<comment type="caution">
    <text evidence="3">The sequence shown here is derived from an EMBL/GenBank/DDBJ whole genome shotgun (WGS) entry which is preliminary data.</text>
</comment>
<proteinExistence type="predicted"/>
<feature type="region of interest" description="Disordered" evidence="1">
    <location>
        <begin position="451"/>
        <end position="513"/>
    </location>
</feature>
<evidence type="ECO:0000313" key="3">
    <source>
        <dbReference type="EMBL" id="KAL0640126.1"/>
    </source>
</evidence>
<dbReference type="InterPro" id="IPR053056">
    <property type="entry name" value="Lipid_Metab_Assoc_Protein"/>
</dbReference>
<name>A0ABR3GW24_9PEZI</name>